<dbReference type="GO" id="GO:0005509">
    <property type="term" value="F:calcium ion binding"/>
    <property type="evidence" value="ECO:0007669"/>
    <property type="project" value="InterPro"/>
</dbReference>
<feature type="domain" description="EF-hand" evidence="1">
    <location>
        <begin position="36"/>
        <end position="68"/>
    </location>
</feature>
<organism evidence="2">
    <name type="scientific">Mesocestoides corti</name>
    <name type="common">Flatworm</name>
    <dbReference type="NCBI Taxonomy" id="53468"/>
    <lineage>
        <taxon>Eukaryota</taxon>
        <taxon>Metazoa</taxon>
        <taxon>Spiralia</taxon>
        <taxon>Lophotrochozoa</taxon>
        <taxon>Platyhelminthes</taxon>
        <taxon>Cestoda</taxon>
        <taxon>Eucestoda</taxon>
        <taxon>Cyclophyllidea</taxon>
        <taxon>Mesocestoididae</taxon>
        <taxon>Mesocestoides</taxon>
    </lineage>
</organism>
<protein>
    <submittedName>
        <fullName evidence="2">EF-hand domain-containing protein</fullName>
    </submittedName>
</protein>
<proteinExistence type="predicted"/>
<sequence length="68" mass="7887">MASSDEINGLFKLMDFNNSGSVQLDDLVVALKDDFYGRKLAEAIIRNYDKDGNWELDLVEFFQFMFPE</sequence>
<dbReference type="SUPFAM" id="SSF47473">
    <property type="entry name" value="EF-hand"/>
    <property type="match status" value="1"/>
</dbReference>
<dbReference type="InterPro" id="IPR011992">
    <property type="entry name" value="EF-hand-dom_pair"/>
</dbReference>
<name>A0A5K3FZM6_MESCO</name>
<dbReference type="Gene3D" id="1.10.238.10">
    <property type="entry name" value="EF-hand"/>
    <property type="match status" value="1"/>
</dbReference>
<evidence type="ECO:0000259" key="1">
    <source>
        <dbReference type="PROSITE" id="PS50222"/>
    </source>
</evidence>
<accession>A0A5K3FZM6</accession>
<dbReference type="PROSITE" id="PS50222">
    <property type="entry name" value="EF_HAND_2"/>
    <property type="match status" value="1"/>
</dbReference>
<reference evidence="2" key="1">
    <citation type="submission" date="2019-11" db="UniProtKB">
        <authorList>
            <consortium name="WormBaseParasite"/>
        </authorList>
    </citation>
    <scope>IDENTIFICATION</scope>
</reference>
<evidence type="ECO:0000313" key="2">
    <source>
        <dbReference type="WBParaSite" id="MCU_013456-RA"/>
    </source>
</evidence>
<dbReference type="WBParaSite" id="MCU_013456-RA">
    <property type="protein sequence ID" value="MCU_013456-RA"/>
    <property type="gene ID" value="MCU_013456"/>
</dbReference>
<dbReference type="AlphaFoldDB" id="A0A5K3FZM6"/>
<dbReference type="InterPro" id="IPR002048">
    <property type="entry name" value="EF_hand_dom"/>
</dbReference>
<dbReference type="SMART" id="SM00054">
    <property type="entry name" value="EFh"/>
    <property type="match status" value="2"/>
</dbReference>